<gene>
    <name evidence="1" type="ORF">BWK73_09625</name>
</gene>
<sequence>MFEEPVDAHEYLSKVEIPKAPPMPIHIGGCSRSHGNLQRIEDHYAHILATVLAEPDDITRIRKLFYLMLEARNQWSFCGWSFQKLLPHVMAVPVTEALLAYLARFAASRLDGDIHAFVVLKECLSGNIPLDCPSCGASLQNSLGKAGHVCAGCYATIPANHFTQSQWHKCTCGKMTHVSASGLVCTCGMRFTSNELKTFTTSTEKKIIKMRIHQTLIQAGLAQTALDGIMAP</sequence>
<evidence type="ECO:0000313" key="2">
    <source>
        <dbReference type="Proteomes" id="UP000192491"/>
    </source>
</evidence>
<evidence type="ECO:0000313" key="1">
    <source>
        <dbReference type="EMBL" id="OQX14365.1"/>
    </source>
</evidence>
<dbReference type="Proteomes" id="UP000192491">
    <property type="component" value="Unassembled WGS sequence"/>
</dbReference>
<proteinExistence type="predicted"/>
<name>A0A1Y1QUT9_9GAMM</name>
<organism evidence="1 2">
    <name type="scientific">Thiothrix lacustris</name>
    <dbReference type="NCBI Taxonomy" id="525917"/>
    <lineage>
        <taxon>Bacteria</taxon>
        <taxon>Pseudomonadati</taxon>
        <taxon>Pseudomonadota</taxon>
        <taxon>Gammaproteobacteria</taxon>
        <taxon>Thiotrichales</taxon>
        <taxon>Thiotrichaceae</taxon>
        <taxon>Thiothrix</taxon>
    </lineage>
</organism>
<comment type="caution">
    <text evidence="1">The sequence shown here is derived from an EMBL/GenBank/DDBJ whole genome shotgun (WGS) entry which is preliminary data.</text>
</comment>
<dbReference type="EMBL" id="MTEJ01000030">
    <property type="protein sequence ID" value="OQX14365.1"/>
    <property type="molecule type" value="Genomic_DNA"/>
</dbReference>
<accession>A0A1Y1QUT9</accession>
<reference evidence="1 2" key="1">
    <citation type="submission" date="2017-01" db="EMBL/GenBank/DDBJ databases">
        <title>Novel large sulfur bacteria in the metagenomes of groundwater-fed chemosynthetic microbial mats in the Lake Huron basin.</title>
        <authorList>
            <person name="Sharrar A.M."/>
            <person name="Flood B.E."/>
            <person name="Bailey J.V."/>
            <person name="Jones D.S."/>
            <person name="Biddanda B."/>
            <person name="Ruberg S.A."/>
            <person name="Marcus D.N."/>
            <person name="Dick G.J."/>
        </authorList>
    </citation>
    <scope>NUCLEOTIDE SEQUENCE [LARGE SCALE GENOMIC DNA]</scope>
    <source>
        <strain evidence="1">A8</strain>
    </source>
</reference>
<protein>
    <submittedName>
        <fullName evidence="1">Uncharacterized protein</fullName>
    </submittedName>
</protein>
<dbReference type="AlphaFoldDB" id="A0A1Y1QUT9"/>